<dbReference type="Gene3D" id="1.10.10.10">
    <property type="entry name" value="Winged helix-like DNA-binding domain superfamily/Winged helix DNA-binding domain"/>
    <property type="match status" value="1"/>
</dbReference>
<comment type="caution">
    <text evidence="6">The sequence shown here is derived from an EMBL/GenBank/DDBJ whole genome shotgun (WGS) entry which is preliminary data.</text>
</comment>
<keyword evidence="7" id="KW-1185">Reference proteome</keyword>
<dbReference type="InterPro" id="IPR000847">
    <property type="entry name" value="LysR_HTH_N"/>
</dbReference>
<keyword evidence="4" id="KW-0804">Transcription</keyword>
<evidence type="ECO:0000259" key="5">
    <source>
        <dbReference type="PROSITE" id="PS50931"/>
    </source>
</evidence>
<dbReference type="SUPFAM" id="SSF46785">
    <property type="entry name" value="Winged helix' DNA-binding domain"/>
    <property type="match status" value="1"/>
</dbReference>
<keyword evidence="2" id="KW-0805">Transcription regulation</keyword>
<dbReference type="SUPFAM" id="SSF53850">
    <property type="entry name" value="Periplasmic binding protein-like II"/>
    <property type="match status" value="1"/>
</dbReference>
<name>A0ABT4TUP1_9ACTN</name>
<evidence type="ECO:0000313" key="6">
    <source>
        <dbReference type="EMBL" id="MDA2808131.1"/>
    </source>
</evidence>
<protein>
    <submittedName>
        <fullName evidence="6">LysR family transcriptional regulator</fullName>
    </submittedName>
</protein>
<gene>
    <name evidence="6" type="ORF">O4U47_26720</name>
</gene>
<dbReference type="Gene3D" id="3.40.190.10">
    <property type="entry name" value="Periplasmic binding protein-like II"/>
    <property type="match status" value="2"/>
</dbReference>
<dbReference type="PANTHER" id="PTHR30346:SF29">
    <property type="entry name" value="LYSR SUBSTRATE-BINDING"/>
    <property type="match status" value="1"/>
</dbReference>
<reference evidence="6" key="1">
    <citation type="submission" date="2023-01" db="EMBL/GenBank/DDBJ databases">
        <title>Draft genome sequence of Nocardiopsis sp. LSu2-4 isolated from halophytes.</title>
        <authorList>
            <person name="Duangmal K."/>
            <person name="Chantavorakit T."/>
        </authorList>
    </citation>
    <scope>NUCLEOTIDE SEQUENCE</scope>
    <source>
        <strain evidence="6">LSu2-4</strain>
    </source>
</reference>
<dbReference type="InterPro" id="IPR036388">
    <property type="entry name" value="WH-like_DNA-bd_sf"/>
</dbReference>
<comment type="similarity">
    <text evidence="1">Belongs to the LysR transcriptional regulatory family.</text>
</comment>
<sequence length="303" mass="32288">MIDVRRLRVLRAVADHGTVTAAADAMHLTPSAVSQQVRALGRDLGVELLVPQGRGIRLTSEGQVLLEHADAMEERWERALTDLAAHAEGRTGVLRIVAYPTAVSALAAPVAARLRARAPRLSVEIGEVDGTPAYEALLAGRADIAVAVPPPDGPPADDRRFDQRPLLREPLDLFVPAGHPLQGRAQVRLDEAAGEEWIASKDECHQAWIVQSACSAAGFTPHYAHRVSDWTGVLALVGSGLGVTLGPRMLSLPEDGGVVRVRLEGASAPYRSVFTVVRRGAAERPAVSQGRRLLEEVAADLGV</sequence>
<dbReference type="Pfam" id="PF00126">
    <property type="entry name" value="HTH_1"/>
    <property type="match status" value="1"/>
</dbReference>
<evidence type="ECO:0000256" key="2">
    <source>
        <dbReference type="ARBA" id="ARBA00023015"/>
    </source>
</evidence>
<dbReference type="PROSITE" id="PS50931">
    <property type="entry name" value="HTH_LYSR"/>
    <property type="match status" value="1"/>
</dbReference>
<dbReference type="RefSeq" id="WP_270680742.1">
    <property type="nucleotide sequence ID" value="NZ_JAQFWP010000072.1"/>
</dbReference>
<keyword evidence="3" id="KW-0238">DNA-binding</keyword>
<dbReference type="Proteomes" id="UP001165685">
    <property type="component" value="Unassembled WGS sequence"/>
</dbReference>
<proteinExistence type="inferred from homology"/>
<dbReference type="EMBL" id="JAQFWP010000072">
    <property type="protein sequence ID" value="MDA2808131.1"/>
    <property type="molecule type" value="Genomic_DNA"/>
</dbReference>
<organism evidence="6 7">
    <name type="scientific">Nocardiopsis suaedae</name>
    <dbReference type="NCBI Taxonomy" id="3018444"/>
    <lineage>
        <taxon>Bacteria</taxon>
        <taxon>Bacillati</taxon>
        <taxon>Actinomycetota</taxon>
        <taxon>Actinomycetes</taxon>
        <taxon>Streptosporangiales</taxon>
        <taxon>Nocardiopsidaceae</taxon>
        <taxon>Nocardiopsis</taxon>
    </lineage>
</organism>
<evidence type="ECO:0000256" key="1">
    <source>
        <dbReference type="ARBA" id="ARBA00009437"/>
    </source>
</evidence>
<feature type="domain" description="HTH lysR-type" evidence="5">
    <location>
        <begin position="2"/>
        <end position="59"/>
    </location>
</feature>
<evidence type="ECO:0000256" key="3">
    <source>
        <dbReference type="ARBA" id="ARBA00023125"/>
    </source>
</evidence>
<evidence type="ECO:0000256" key="4">
    <source>
        <dbReference type="ARBA" id="ARBA00023163"/>
    </source>
</evidence>
<dbReference type="InterPro" id="IPR036390">
    <property type="entry name" value="WH_DNA-bd_sf"/>
</dbReference>
<dbReference type="Pfam" id="PF03466">
    <property type="entry name" value="LysR_substrate"/>
    <property type="match status" value="1"/>
</dbReference>
<accession>A0ABT4TUP1</accession>
<dbReference type="InterPro" id="IPR005119">
    <property type="entry name" value="LysR_subst-bd"/>
</dbReference>
<dbReference type="PANTHER" id="PTHR30346">
    <property type="entry name" value="TRANSCRIPTIONAL DUAL REGULATOR HCAR-RELATED"/>
    <property type="match status" value="1"/>
</dbReference>
<evidence type="ECO:0000313" key="7">
    <source>
        <dbReference type="Proteomes" id="UP001165685"/>
    </source>
</evidence>